<keyword evidence="6" id="KW-0687">Ribonucleoprotein</keyword>
<reference evidence="7" key="2">
    <citation type="submission" date="2025-09" db="UniProtKB">
        <authorList>
            <consortium name="Ensembl"/>
        </authorList>
    </citation>
    <scope>IDENTIFICATION</scope>
</reference>
<comment type="similarity">
    <text evidence="2">Belongs to the universal ribosomal protein uS3 family.</text>
</comment>
<name>A0A8C4R386_EPTBU</name>
<reference evidence="7" key="1">
    <citation type="submission" date="2025-08" db="UniProtKB">
        <authorList>
            <consortium name="Ensembl"/>
        </authorList>
    </citation>
    <scope>IDENTIFICATION</scope>
</reference>
<evidence type="ECO:0000256" key="6">
    <source>
        <dbReference type="ARBA" id="ARBA00023274"/>
    </source>
</evidence>
<evidence type="ECO:0000256" key="5">
    <source>
        <dbReference type="ARBA" id="ARBA00023128"/>
    </source>
</evidence>
<dbReference type="PANTHER" id="PTHR21244:SF1">
    <property type="entry name" value="SMALL RIBOSOMAL SUBUNIT PROTEIN US3M"/>
    <property type="match status" value="1"/>
</dbReference>
<comment type="subcellular location">
    <subcellularLocation>
        <location evidence="1">Mitochondrion</location>
    </subcellularLocation>
</comment>
<keyword evidence="3" id="KW-0809">Transit peptide</keyword>
<dbReference type="GO" id="GO:0005840">
    <property type="term" value="C:ribosome"/>
    <property type="evidence" value="ECO:0007669"/>
    <property type="project" value="UniProtKB-KW"/>
</dbReference>
<accession>A0A8C4R386</accession>
<evidence type="ECO:0000256" key="4">
    <source>
        <dbReference type="ARBA" id="ARBA00022980"/>
    </source>
</evidence>
<dbReference type="Pfam" id="PF14955">
    <property type="entry name" value="MRP-S24"/>
    <property type="match status" value="1"/>
</dbReference>
<dbReference type="GO" id="GO:0006412">
    <property type="term" value="P:translation"/>
    <property type="evidence" value="ECO:0007669"/>
    <property type="project" value="TreeGrafter"/>
</dbReference>
<evidence type="ECO:0000256" key="1">
    <source>
        <dbReference type="ARBA" id="ARBA00004173"/>
    </source>
</evidence>
<dbReference type="PANTHER" id="PTHR21244">
    <property type="entry name" value="MITOCHONDRIAL 28S RIBOSOMAL PROTEIN S24"/>
    <property type="match status" value="1"/>
</dbReference>
<organism evidence="7 8">
    <name type="scientific">Eptatretus burgeri</name>
    <name type="common">Inshore hagfish</name>
    <dbReference type="NCBI Taxonomy" id="7764"/>
    <lineage>
        <taxon>Eukaryota</taxon>
        <taxon>Metazoa</taxon>
        <taxon>Chordata</taxon>
        <taxon>Craniata</taxon>
        <taxon>Vertebrata</taxon>
        <taxon>Cyclostomata</taxon>
        <taxon>Myxini</taxon>
        <taxon>Myxiniformes</taxon>
        <taxon>Myxinidae</taxon>
        <taxon>Eptatretinae</taxon>
        <taxon>Eptatretus</taxon>
    </lineage>
</organism>
<evidence type="ECO:0000256" key="2">
    <source>
        <dbReference type="ARBA" id="ARBA00010761"/>
    </source>
</evidence>
<dbReference type="GO" id="GO:0005739">
    <property type="term" value="C:mitochondrion"/>
    <property type="evidence" value="ECO:0007669"/>
    <property type="project" value="UniProtKB-SubCell"/>
</dbReference>
<dbReference type="Proteomes" id="UP000694388">
    <property type="component" value="Unplaced"/>
</dbReference>
<proteinExistence type="inferred from homology"/>
<sequence length="160" mass="18432">MAGSLVKTQAWKSSLWHLRSMHTSAACSKHFAARVRVSKGTKAVTYEEFNPPHQIAHRKGWLSQHTSNLDGEEGAAKRTLEDVFIRRFMYGTFHGCLATPPVIKRRANILIICAIIIRRIPPFKYHFLATYTETLLSYLYKCPVKLELQTVEHKPVYKYI</sequence>
<keyword evidence="4" id="KW-0689">Ribosomal protein</keyword>
<dbReference type="InterPro" id="IPR026146">
    <property type="entry name" value="Ribosomal_uS3m"/>
</dbReference>
<keyword evidence="5" id="KW-0496">Mitochondrion</keyword>
<keyword evidence="8" id="KW-1185">Reference proteome</keyword>
<dbReference type="AlphaFoldDB" id="A0A8C4R386"/>
<protein>
    <submittedName>
        <fullName evidence="7">Mitochondrial ribosomal protein S24</fullName>
    </submittedName>
</protein>
<dbReference type="GeneTree" id="ENSGT00390000011179"/>
<evidence type="ECO:0000256" key="3">
    <source>
        <dbReference type="ARBA" id="ARBA00022946"/>
    </source>
</evidence>
<dbReference type="Ensembl" id="ENSEBUT00000025190.1">
    <property type="protein sequence ID" value="ENSEBUP00000024614.1"/>
    <property type="gene ID" value="ENSEBUG00000015180.1"/>
</dbReference>
<dbReference type="GO" id="GO:1990904">
    <property type="term" value="C:ribonucleoprotein complex"/>
    <property type="evidence" value="ECO:0007669"/>
    <property type="project" value="UniProtKB-KW"/>
</dbReference>
<evidence type="ECO:0000313" key="7">
    <source>
        <dbReference type="Ensembl" id="ENSEBUP00000024614.1"/>
    </source>
</evidence>
<evidence type="ECO:0000313" key="8">
    <source>
        <dbReference type="Proteomes" id="UP000694388"/>
    </source>
</evidence>